<sequence>MPSSTRENPRTRRKKREDEDADGFNVPKSLPLRLRVKRVDEEELRNFPLYSSLHWISLFIPFCLIGHVVCFFSLQSSRGVLVQVLVRLTSWLMVNEDERNVLLVFAATFFLIAFIFTTQADRFFDIHLLTGYHQFCSNIESLMAENGLSVYKYTTARDPILLYVSISLLFSFIAAMLVFPNFRYANMYWNAQGGASKLTRLALHLTFLLPFLSLLSFTTPLKKELVLGPKKFFTEEQFDILRIYLALSSLIFRLIFRKPHLQAHLNLSDAKLNTLQRENGYIRNVALRAIIFRPKECSSRITTAAGLASIFDPTVCRAFWSLSLTFVTFTNVVLSLIGVMYNSYFLPL</sequence>
<keyword evidence="5 8" id="KW-0472">Membrane</keyword>
<evidence type="ECO:0000256" key="6">
    <source>
        <dbReference type="ARBA" id="ARBA00023180"/>
    </source>
</evidence>
<dbReference type="OrthoDB" id="196957at2759"/>
<feature type="transmembrane region" description="Helical" evidence="8">
    <location>
        <begin position="319"/>
        <end position="341"/>
    </location>
</feature>
<evidence type="ECO:0000256" key="8">
    <source>
        <dbReference type="SAM" id="Phobius"/>
    </source>
</evidence>
<evidence type="ECO:0000256" key="4">
    <source>
        <dbReference type="ARBA" id="ARBA00022989"/>
    </source>
</evidence>
<accession>A0A0R3PVC3</accession>
<protein>
    <submittedName>
        <fullName evidence="11">Transmembrane protein</fullName>
    </submittedName>
</protein>
<feature type="transmembrane region" description="Helical" evidence="8">
    <location>
        <begin position="53"/>
        <end position="74"/>
    </location>
</feature>
<dbReference type="Pfam" id="PF10268">
    <property type="entry name" value="Tmemb_161AB"/>
    <property type="match status" value="1"/>
</dbReference>
<reference evidence="11" key="1">
    <citation type="submission" date="2017-02" db="UniProtKB">
        <authorList>
            <consortium name="WormBaseParasite"/>
        </authorList>
    </citation>
    <scope>IDENTIFICATION</scope>
</reference>
<dbReference type="Proteomes" id="UP000267027">
    <property type="component" value="Unassembled WGS sequence"/>
</dbReference>
<feature type="transmembrane region" description="Helical" evidence="8">
    <location>
        <begin position="160"/>
        <end position="180"/>
    </location>
</feature>
<keyword evidence="4 8" id="KW-1133">Transmembrane helix</keyword>
<dbReference type="PANTHER" id="PTHR13624:SF6">
    <property type="entry name" value="EMEI"/>
    <property type="match status" value="1"/>
</dbReference>
<feature type="transmembrane region" description="Helical" evidence="8">
    <location>
        <begin position="240"/>
        <end position="256"/>
    </location>
</feature>
<dbReference type="AlphaFoldDB" id="A0A0R3PVC3"/>
<evidence type="ECO:0000256" key="1">
    <source>
        <dbReference type="ARBA" id="ARBA00004141"/>
    </source>
</evidence>
<keyword evidence="10" id="KW-1185">Reference proteome</keyword>
<keyword evidence="3 8" id="KW-0812">Transmembrane</keyword>
<evidence type="ECO:0000313" key="10">
    <source>
        <dbReference type="Proteomes" id="UP000267027"/>
    </source>
</evidence>
<evidence type="ECO:0000256" key="2">
    <source>
        <dbReference type="ARBA" id="ARBA00009706"/>
    </source>
</evidence>
<dbReference type="InterPro" id="IPR019395">
    <property type="entry name" value="Transmembrane_161A/B"/>
</dbReference>
<feature type="region of interest" description="Disordered" evidence="7">
    <location>
        <begin position="1"/>
        <end position="24"/>
    </location>
</feature>
<feature type="transmembrane region" description="Helical" evidence="8">
    <location>
        <begin position="101"/>
        <end position="120"/>
    </location>
</feature>
<dbReference type="WBParaSite" id="ACOC_0000996401-mRNA-1">
    <property type="protein sequence ID" value="ACOC_0000996401-mRNA-1"/>
    <property type="gene ID" value="ACOC_0000996401"/>
</dbReference>
<feature type="transmembrane region" description="Helical" evidence="8">
    <location>
        <begin position="201"/>
        <end position="220"/>
    </location>
</feature>
<keyword evidence="6" id="KW-0325">Glycoprotein</keyword>
<dbReference type="OMA" id="FNTTICH"/>
<evidence type="ECO:0000256" key="3">
    <source>
        <dbReference type="ARBA" id="ARBA00022692"/>
    </source>
</evidence>
<name>A0A0R3PVC3_ANGCS</name>
<dbReference type="GO" id="GO:0016020">
    <property type="term" value="C:membrane"/>
    <property type="evidence" value="ECO:0007669"/>
    <property type="project" value="UniProtKB-SubCell"/>
</dbReference>
<dbReference type="STRING" id="334426.A0A0R3PVC3"/>
<dbReference type="PANTHER" id="PTHR13624">
    <property type="entry name" value="RE42071P"/>
    <property type="match status" value="1"/>
</dbReference>
<comment type="subcellular location">
    <subcellularLocation>
        <location evidence="1">Membrane</location>
        <topology evidence="1">Multi-pass membrane protein</topology>
    </subcellularLocation>
</comment>
<gene>
    <name evidence="9" type="ORF">ACOC_LOCUS9965</name>
</gene>
<comment type="similarity">
    <text evidence="2">Belongs to the TMEM161 family.</text>
</comment>
<proteinExistence type="inferred from homology"/>
<evidence type="ECO:0000313" key="9">
    <source>
        <dbReference type="EMBL" id="VDM61550.1"/>
    </source>
</evidence>
<dbReference type="EMBL" id="UYYA01004383">
    <property type="protein sequence ID" value="VDM61550.1"/>
    <property type="molecule type" value="Genomic_DNA"/>
</dbReference>
<evidence type="ECO:0000256" key="7">
    <source>
        <dbReference type="SAM" id="MobiDB-lite"/>
    </source>
</evidence>
<organism evidence="11">
    <name type="scientific">Angiostrongylus costaricensis</name>
    <name type="common">Nematode worm</name>
    <dbReference type="NCBI Taxonomy" id="334426"/>
    <lineage>
        <taxon>Eukaryota</taxon>
        <taxon>Metazoa</taxon>
        <taxon>Ecdysozoa</taxon>
        <taxon>Nematoda</taxon>
        <taxon>Chromadorea</taxon>
        <taxon>Rhabditida</taxon>
        <taxon>Rhabditina</taxon>
        <taxon>Rhabditomorpha</taxon>
        <taxon>Strongyloidea</taxon>
        <taxon>Metastrongylidae</taxon>
        <taxon>Angiostrongylus</taxon>
    </lineage>
</organism>
<evidence type="ECO:0000313" key="11">
    <source>
        <dbReference type="WBParaSite" id="ACOC_0000996401-mRNA-1"/>
    </source>
</evidence>
<evidence type="ECO:0000256" key="5">
    <source>
        <dbReference type="ARBA" id="ARBA00023136"/>
    </source>
</evidence>
<reference evidence="9 10" key="2">
    <citation type="submission" date="2018-11" db="EMBL/GenBank/DDBJ databases">
        <authorList>
            <consortium name="Pathogen Informatics"/>
        </authorList>
    </citation>
    <scope>NUCLEOTIDE SEQUENCE [LARGE SCALE GENOMIC DNA]</scope>
    <source>
        <strain evidence="9 10">Costa Rica</strain>
    </source>
</reference>